<feature type="transmembrane region" description="Helical" evidence="8">
    <location>
        <begin position="231"/>
        <end position="250"/>
    </location>
</feature>
<proteinExistence type="inferred from homology"/>
<feature type="transmembrane region" description="Helical" evidence="8">
    <location>
        <begin position="66"/>
        <end position="85"/>
    </location>
</feature>
<evidence type="ECO:0000256" key="5">
    <source>
        <dbReference type="ARBA" id="ARBA00022692"/>
    </source>
</evidence>
<evidence type="ECO:0000259" key="9">
    <source>
        <dbReference type="PROSITE" id="PS50928"/>
    </source>
</evidence>
<feature type="transmembrane region" description="Helical" evidence="8">
    <location>
        <begin position="124"/>
        <end position="146"/>
    </location>
</feature>
<dbReference type="GO" id="GO:0055085">
    <property type="term" value="P:transmembrane transport"/>
    <property type="evidence" value="ECO:0007669"/>
    <property type="project" value="InterPro"/>
</dbReference>
<dbReference type="AlphaFoldDB" id="A0A7Y6IC24"/>
<keyword evidence="2 8" id="KW-0813">Transport</keyword>
<feature type="transmembrane region" description="Helical" evidence="8">
    <location>
        <begin position="178"/>
        <end position="199"/>
    </location>
</feature>
<sequence length="270" mass="28133">MTRRHPVVGAVAAVALTFLLGPILLVVGVAFTAGDTIEFPPRGLSLRWFAQALSYGPFLEALRTSLLVAVAGTVLALALGLPVALSLNRGGARPRGAIGTLFTLPVVVPELVLGYALFQTLMVTFRVSAFGALLAGHTVLLLPYAVRVTGASLAQADRSLEEAARGLGAGGWATFTRVTLPVIGPGVAAASVLSLVTSFNNVPLSLLLNGPGTTTLPVAMLHHVEFAFDPLVAAVCTLLLVLAVVVMLVTERLAGFTDVLARQEADRWRP</sequence>
<keyword evidence="7 8" id="KW-0472">Membrane</keyword>
<evidence type="ECO:0000313" key="11">
    <source>
        <dbReference type="Proteomes" id="UP000586042"/>
    </source>
</evidence>
<keyword evidence="6 8" id="KW-1133">Transmembrane helix</keyword>
<keyword evidence="3" id="KW-1003">Cell membrane</keyword>
<keyword evidence="4" id="KW-0997">Cell inner membrane</keyword>
<evidence type="ECO:0000256" key="4">
    <source>
        <dbReference type="ARBA" id="ARBA00022519"/>
    </source>
</evidence>
<dbReference type="CDD" id="cd06261">
    <property type="entry name" value="TM_PBP2"/>
    <property type="match status" value="1"/>
</dbReference>
<evidence type="ECO:0000256" key="3">
    <source>
        <dbReference type="ARBA" id="ARBA00022475"/>
    </source>
</evidence>
<dbReference type="Proteomes" id="UP000586042">
    <property type="component" value="Unassembled WGS sequence"/>
</dbReference>
<comment type="caution">
    <text evidence="10">The sequence shown here is derived from an EMBL/GenBank/DDBJ whole genome shotgun (WGS) entry which is preliminary data.</text>
</comment>
<feature type="domain" description="ABC transmembrane type-1" evidence="9">
    <location>
        <begin position="62"/>
        <end position="250"/>
    </location>
</feature>
<evidence type="ECO:0000256" key="7">
    <source>
        <dbReference type="ARBA" id="ARBA00023136"/>
    </source>
</evidence>
<dbReference type="PANTHER" id="PTHR43357">
    <property type="entry name" value="INNER MEMBRANE ABC TRANSPORTER PERMEASE PROTEIN YDCV"/>
    <property type="match status" value="1"/>
</dbReference>
<dbReference type="SUPFAM" id="SSF161098">
    <property type="entry name" value="MetI-like"/>
    <property type="match status" value="1"/>
</dbReference>
<dbReference type="PANTHER" id="PTHR43357:SF4">
    <property type="entry name" value="INNER MEMBRANE ABC TRANSPORTER PERMEASE PROTEIN YDCV"/>
    <property type="match status" value="1"/>
</dbReference>
<dbReference type="PROSITE" id="PS50928">
    <property type="entry name" value="ABC_TM1"/>
    <property type="match status" value="1"/>
</dbReference>
<accession>A0A7Y6IC24</accession>
<dbReference type="InterPro" id="IPR000515">
    <property type="entry name" value="MetI-like"/>
</dbReference>
<dbReference type="EMBL" id="JABWGN010000011">
    <property type="protein sequence ID" value="NUW35460.1"/>
    <property type="molecule type" value="Genomic_DNA"/>
</dbReference>
<dbReference type="Gene3D" id="1.10.3720.10">
    <property type="entry name" value="MetI-like"/>
    <property type="match status" value="1"/>
</dbReference>
<protein>
    <submittedName>
        <fullName evidence="10">ABC transporter permease</fullName>
    </submittedName>
</protein>
<dbReference type="GO" id="GO:0005886">
    <property type="term" value="C:plasma membrane"/>
    <property type="evidence" value="ECO:0007669"/>
    <property type="project" value="UniProtKB-SubCell"/>
</dbReference>
<reference evidence="10 11" key="1">
    <citation type="submission" date="2020-06" db="EMBL/GenBank/DDBJ databases">
        <title>Nonomuraea sp. SMC257, a novel actinomycete isolated from soil.</title>
        <authorList>
            <person name="Chanama M."/>
        </authorList>
    </citation>
    <scope>NUCLEOTIDE SEQUENCE [LARGE SCALE GENOMIC DNA]</scope>
    <source>
        <strain evidence="10 11">SMC257</strain>
    </source>
</reference>
<gene>
    <name evidence="10" type="ORF">HTZ77_29110</name>
</gene>
<feature type="transmembrane region" description="Helical" evidence="8">
    <location>
        <begin position="97"/>
        <end position="118"/>
    </location>
</feature>
<organism evidence="10 11">
    <name type="scientific">Nonomuraea montanisoli</name>
    <dbReference type="NCBI Taxonomy" id="2741721"/>
    <lineage>
        <taxon>Bacteria</taxon>
        <taxon>Bacillati</taxon>
        <taxon>Actinomycetota</taxon>
        <taxon>Actinomycetes</taxon>
        <taxon>Streptosporangiales</taxon>
        <taxon>Streptosporangiaceae</taxon>
        <taxon>Nonomuraea</taxon>
    </lineage>
</organism>
<evidence type="ECO:0000256" key="6">
    <source>
        <dbReference type="ARBA" id="ARBA00022989"/>
    </source>
</evidence>
<name>A0A7Y6IC24_9ACTN</name>
<dbReference type="InterPro" id="IPR035906">
    <property type="entry name" value="MetI-like_sf"/>
</dbReference>
<keyword evidence="11" id="KW-1185">Reference proteome</keyword>
<evidence type="ECO:0000256" key="1">
    <source>
        <dbReference type="ARBA" id="ARBA00004429"/>
    </source>
</evidence>
<dbReference type="RefSeq" id="WP_175592881.1">
    <property type="nucleotide sequence ID" value="NZ_JABWGN010000011.1"/>
</dbReference>
<comment type="subcellular location">
    <subcellularLocation>
        <location evidence="1">Cell inner membrane</location>
        <topology evidence="1">Multi-pass membrane protein</topology>
    </subcellularLocation>
    <subcellularLocation>
        <location evidence="8">Cell membrane</location>
        <topology evidence="8">Multi-pass membrane protein</topology>
    </subcellularLocation>
</comment>
<feature type="transmembrane region" description="Helical" evidence="8">
    <location>
        <begin position="7"/>
        <end position="31"/>
    </location>
</feature>
<dbReference type="Pfam" id="PF00528">
    <property type="entry name" value="BPD_transp_1"/>
    <property type="match status" value="1"/>
</dbReference>
<keyword evidence="5 8" id="KW-0812">Transmembrane</keyword>
<comment type="similarity">
    <text evidence="8">Belongs to the binding-protein-dependent transport system permease family.</text>
</comment>
<evidence type="ECO:0000256" key="2">
    <source>
        <dbReference type="ARBA" id="ARBA00022448"/>
    </source>
</evidence>
<evidence type="ECO:0000313" key="10">
    <source>
        <dbReference type="EMBL" id="NUW35460.1"/>
    </source>
</evidence>
<evidence type="ECO:0000256" key="8">
    <source>
        <dbReference type="RuleBase" id="RU363032"/>
    </source>
</evidence>